<gene>
    <name evidence="1" type="ordered locus">MSMEG_4758</name>
</gene>
<keyword evidence="2" id="KW-1185">Reference proteome</keyword>
<dbReference type="EMBL" id="CP000480">
    <property type="protein sequence ID" value="ABK69776.1"/>
    <property type="molecule type" value="Genomic_DNA"/>
</dbReference>
<evidence type="ECO:0000313" key="2">
    <source>
        <dbReference type="Proteomes" id="UP000000757"/>
    </source>
</evidence>
<dbReference type="STRING" id="246196.MSMEG_4758"/>
<dbReference type="Proteomes" id="UP000000757">
    <property type="component" value="Chromosome"/>
</dbReference>
<organism evidence="1 2">
    <name type="scientific">Mycolicibacterium smegmatis (strain ATCC 700084 / mc(2)155)</name>
    <name type="common">Mycobacterium smegmatis</name>
    <dbReference type="NCBI Taxonomy" id="246196"/>
    <lineage>
        <taxon>Bacteria</taxon>
        <taxon>Bacillati</taxon>
        <taxon>Actinomycetota</taxon>
        <taxon>Actinomycetes</taxon>
        <taxon>Mycobacteriales</taxon>
        <taxon>Mycobacteriaceae</taxon>
        <taxon>Mycolicibacterium</taxon>
    </lineage>
</organism>
<evidence type="ECO:0000313" key="1">
    <source>
        <dbReference type="EMBL" id="ABK69776.1"/>
    </source>
</evidence>
<sequence>MLLCLLLSLSRVGLSRRAAARWSCGISWWSVAVSWARPGRLGASGQRRFDVESWGRAERSRVGLLAAAP</sequence>
<protein>
    <submittedName>
        <fullName evidence="1">Uncharacterized protein</fullName>
    </submittedName>
</protein>
<name>A0R1H8_MYCS2</name>
<proteinExistence type="predicted"/>
<dbReference type="KEGG" id="msm:MSMEG_4758"/>
<reference evidence="1 2" key="1">
    <citation type="submission" date="2006-10" db="EMBL/GenBank/DDBJ databases">
        <authorList>
            <person name="Fleischmann R.D."/>
            <person name="Dodson R.J."/>
            <person name="Haft D.H."/>
            <person name="Merkel J.S."/>
            <person name="Nelson W.C."/>
            <person name="Fraser C.M."/>
        </authorList>
    </citation>
    <scope>NUCLEOTIDE SEQUENCE [LARGE SCALE GENOMIC DNA]</scope>
    <source>
        <strain evidence="2">ATCC 700084 / mc(2)155</strain>
    </source>
</reference>
<dbReference type="AlphaFoldDB" id="A0R1H8"/>
<accession>A0R1H8</accession>